<evidence type="ECO:0000256" key="4">
    <source>
        <dbReference type="ARBA" id="ARBA00022679"/>
    </source>
</evidence>
<comment type="similarity">
    <text evidence="2">Belongs to the CDP-glycerol glycerophosphotransferase family.</text>
</comment>
<keyword evidence="4 8" id="KW-0808">Transferase</keyword>
<dbReference type="OrthoDB" id="3183633at2"/>
<comment type="subcellular location">
    <subcellularLocation>
        <location evidence="1">Cell membrane</location>
        <topology evidence="1">Peripheral membrane protein</topology>
    </subcellularLocation>
</comment>
<dbReference type="GO" id="GO:0005886">
    <property type="term" value="C:plasma membrane"/>
    <property type="evidence" value="ECO:0007669"/>
    <property type="project" value="UniProtKB-SubCell"/>
</dbReference>
<feature type="domain" description="Glycosyltransferase 2-like" evidence="7">
    <location>
        <begin position="41"/>
        <end position="213"/>
    </location>
</feature>
<dbReference type="InterPro" id="IPR007554">
    <property type="entry name" value="Glycerophosphate_synth"/>
</dbReference>
<evidence type="ECO:0000256" key="3">
    <source>
        <dbReference type="ARBA" id="ARBA00022475"/>
    </source>
</evidence>
<evidence type="ECO:0000313" key="8">
    <source>
        <dbReference type="EMBL" id="TYC15817.1"/>
    </source>
</evidence>
<dbReference type="InterPro" id="IPR043148">
    <property type="entry name" value="TagF_C"/>
</dbReference>
<proteinExistence type="inferred from homology"/>
<protein>
    <submittedName>
        <fullName evidence="8">Glycosyltransferase</fullName>
    </submittedName>
</protein>
<dbReference type="PANTHER" id="PTHR37316:SF3">
    <property type="entry name" value="TEICHOIC ACID GLYCEROL-PHOSPHATE TRANSFERASE"/>
    <property type="match status" value="1"/>
</dbReference>
<dbReference type="Gene3D" id="3.40.50.11820">
    <property type="match status" value="1"/>
</dbReference>
<dbReference type="GO" id="GO:0047355">
    <property type="term" value="F:CDP-glycerol glycerophosphotransferase activity"/>
    <property type="evidence" value="ECO:0007669"/>
    <property type="project" value="InterPro"/>
</dbReference>
<keyword evidence="6" id="KW-0472">Membrane</keyword>
<evidence type="ECO:0000256" key="2">
    <source>
        <dbReference type="ARBA" id="ARBA00010488"/>
    </source>
</evidence>
<dbReference type="Gene3D" id="3.90.550.10">
    <property type="entry name" value="Spore Coat Polysaccharide Biosynthesis Protein SpsA, Chain A"/>
    <property type="match status" value="1"/>
</dbReference>
<accession>A0A5D0UCK6</accession>
<reference evidence="8 9" key="1">
    <citation type="submission" date="2019-08" db="EMBL/GenBank/DDBJ databases">
        <title>Actinomadura sp. nov. CYP1-5 isolated from mountain soil.</title>
        <authorList>
            <person name="Songsumanus A."/>
            <person name="Kuncharoen N."/>
            <person name="Kudo T."/>
            <person name="Yuki M."/>
            <person name="Igarashi Y."/>
            <person name="Tanasupawat S."/>
        </authorList>
    </citation>
    <scope>NUCLEOTIDE SEQUENCE [LARGE SCALE GENOMIC DNA]</scope>
    <source>
        <strain evidence="8 9">GKU157</strain>
    </source>
</reference>
<keyword evidence="5" id="KW-0777">Teichoic acid biosynthesis</keyword>
<dbReference type="Gene3D" id="3.40.50.12580">
    <property type="match status" value="1"/>
</dbReference>
<evidence type="ECO:0000256" key="5">
    <source>
        <dbReference type="ARBA" id="ARBA00022944"/>
    </source>
</evidence>
<dbReference type="InterPro" id="IPR043149">
    <property type="entry name" value="TagF_N"/>
</dbReference>
<name>A0A5D0UCK6_9ACTN</name>
<dbReference type="EMBL" id="VSFF01000004">
    <property type="protein sequence ID" value="TYC15817.1"/>
    <property type="molecule type" value="Genomic_DNA"/>
</dbReference>
<evidence type="ECO:0000256" key="1">
    <source>
        <dbReference type="ARBA" id="ARBA00004202"/>
    </source>
</evidence>
<dbReference type="Pfam" id="PF04464">
    <property type="entry name" value="Glyphos_transf"/>
    <property type="match status" value="1"/>
</dbReference>
<dbReference type="GO" id="GO:0019350">
    <property type="term" value="P:teichoic acid biosynthetic process"/>
    <property type="evidence" value="ECO:0007669"/>
    <property type="project" value="UniProtKB-KW"/>
</dbReference>
<evidence type="ECO:0000313" key="9">
    <source>
        <dbReference type="Proteomes" id="UP000322634"/>
    </source>
</evidence>
<dbReference type="AlphaFoldDB" id="A0A5D0UCK6"/>
<evidence type="ECO:0000259" key="7">
    <source>
        <dbReference type="Pfam" id="PF00535"/>
    </source>
</evidence>
<dbReference type="InterPro" id="IPR029044">
    <property type="entry name" value="Nucleotide-diphossugar_trans"/>
</dbReference>
<comment type="caution">
    <text evidence="8">The sequence shown here is derived from an EMBL/GenBank/DDBJ whole genome shotgun (WGS) entry which is preliminary data.</text>
</comment>
<dbReference type="Proteomes" id="UP000322634">
    <property type="component" value="Unassembled WGS sequence"/>
</dbReference>
<dbReference type="SUPFAM" id="SSF53756">
    <property type="entry name" value="UDP-Glycosyltransferase/glycogen phosphorylase"/>
    <property type="match status" value="1"/>
</dbReference>
<dbReference type="Pfam" id="PF00535">
    <property type="entry name" value="Glycos_transf_2"/>
    <property type="match status" value="1"/>
</dbReference>
<dbReference type="PANTHER" id="PTHR37316">
    <property type="entry name" value="TEICHOIC ACID GLYCEROL-PHOSPHATE PRIMASE"/>
    <property type="match status" value="1"/>
</dbReference>
<evidence type="ECO:0000256" key="6">
    <source>
        <dbReference type="ARBA" id="ARBA00023136"/>
    </source>
</evidence>
<gene>
    <name evidence="8" type="ORF">FXF65_10725</name>
</gene>
<dbReference type="InterPro" id="IPR051612">
    <property type="entry name" value="Teichoic_Acid_Biosynth"/>
</dbReference>
<dbReference type="SUPFAM" id="SSF53448">
    <property type="entry name" value="Nucleotide-diphospho-sugar transferases"/>
    <property type="match status" value="1"/>
</dbReference>
<sequence>MPSVDSLCPPLDLTAAFLERNATPRPAGAWEGEVAVRPDVSVVVIAYNDARRLPRAVGSALAQSLGGVETVVVDDASTDGTAEIADRLAAAHPGRIRAVHLPENSGGCGRPRNTGIEASTGRYVMFLDSDDLLDRHACLNLLAAAEDTGADIVSGLCDRIFLDVPVGVKGRVRAWYPWLYRNRAVYEALDDNPDLLYDTLSTNKAYRRGFLEEHDLRFVEQLHYEDLLFTAEAYLASGRTALIPHRVYNWLVRERTLDPSISNRRAELANFADRLEIHRRIDRLFEARGAHALGQAKDVKFVNHDLMLYLRELRDREESYRARFLDLAAGYLAGLDPHVFEEANPLSAIAAYLIREGDHAGALAAAEYDPAGRAELRARLVERDGRVFWGASGPSGSLGHRVLDVTGFGFHVRPLKELRPANTVTRLEVRDGRVRMAGHMLNPLNRIGPDAALSGTLEFRDRRGRAPRGRVPAAVRYEGDRIGWRAEFDPRRRIRPVGFVDPVWDVRLRLRVDGEEIVTRPGPGPGAPPLDGAAALPVRPRLTRFAADRLRSYVTEGGHLAFALEAGSPWARRAGTAARRAVRSRAGRLAWRHTGRRARRAKKGVRAALTSKKTKTAVFNRVLSRLPVKPAVAVFESHMGRQFSDNPKYIYRELRRSGRHVDAVWSYASSREGFPGDARLVRRGTWAYYLALARARYWVDNQGFPDGLRKRPETTYIQTWHGSAFKLMGLDQPRLKHGPAADRAKLRRMVERFDCFLVRSGHDVETLCAGLGVRSELLATGYPRNDPLVNGLDGDPELAAEVAALRRALGLDDGRRAVLYAPTFATGPRGRPVRLLDPPVDPDVFARELGEEAVLLVRPHYLCRANVPPGARAVMRDVGRVPDVTPLLLLADALVTDHSSIMFDFALLDRPIVLHLPDGRDLAPGYFDLERHAPGPVTRTEDELVAALAALDDAAPGHAARRRAFAARFGEHDRGSAARAVVERYFPTSRTVRGREHHGRRTA</sequence>
<dbReference type="CDD" id="cd00761">
    <property type="entry name" value="Glyco_tranf_GTA_type"/>
    <property type="match status" value="1"/>
</dbReference>
<dbReference type="InterPro" id="IPR001173">
    <property type="entry name" value="Glyco_trans_2-like"/>
</dbReference>
<keyword evidence="9" id="KW-1185">Reference proteome</keyword>
<keyword evidence="3" id="KW-1003">Cell membrane</keyword>
<organism evidence="8 9">
    <name type="scientific">Actinomadura syzygii</name>
    <dbReference type="NCBI Taxonomy" id="1427538"/>
    <lineage>
        <taxon>Bacteria</taxon>
        <taxon>Bacillati</taxon>
        <taxon>Actinomycetota</taxon>
        <taxon>Actinomycetes</taxon>
        <taxon>Streptosporangiales</taxon>
        <taxon>Thermomonosporaceae</taxon>
        <taxon>Actinomadura</taxon>
    </lineage>
</organism>